<dbReference type="Proteomes" id="UP001302719">
    <property type="component" value="Chromosome"/>
</dbReference>
<dbReference type="EMBL" id="CP116967">
    <property type="protein sequence ID" value="WNM56726.1"/>
    <property type="molecule type" value="Genomic_DNA"/>
</dbReference>
<reference evidence="5 6" key="1">
    <citation type="submission" date="2023-01" db="EMBL/GenBank/DDBJ databases">
        <title>Cultivation and genomic characterization of new, ubiquitous marine nitrite-oxidizing bacteria from the Nitrospirales.</title>
        <authorList>
            <person name="Mueller A.J."/>
            <person name="Daebeler A."/>
            <person name="Herbold C.W."/>
            <person name="Kirkegaard R.H."/>
            <person name="Daims H."/>
        </authorList>
    </citation>
    <scope>NUCLEOTIDE SEQUENCE [LARGE SCALE GENOMIC DNA]</scope>
    <source>
        <strain evidence="5 6">VA</strain>
    </source>
</reference>
<dbReference type="KEGG" id="nall:PP769_12130"/>
<dbReference type="PANTHER" id="PTHR23026">
    <property type="entry name" value="NADPH NITROREDUCTASE"/>
    <property type="match status" value="1"/>
</dbReference>
<dbReference type="AlphaFoldDB" id="A0AA96GFA3"/>
<gene>
    <name evidence="5" type="primary">bluB</name>
    <name evidence="5" type="ORF">PP769_12130</name>
</gene>
<keyword evidence="2" id="KW-0288">FMN</keyword>
<name>A0AA96GFA3_9BACT</name>
<keyword evidence="1" id="KW-0285">Flavoprotein</keyword>
<dbReference type="InterPro" id="IPR050627">
    <property type="entry name" value="Nitroreductase/BluB"/>
</dbReference>
<evidence type="ECO:0000256" key="1">
    <source>
        <dbReference type="ARBA" id="ARBA00022630"/>
    </source>
</evidence>
<sequence>MKQSISQNGGGFSAEEREAVYRAIFERRDVRRDFLSDSIPDHILQRLLLASHHAGSVGFMQPWDFLVIRRPETKQAVKDLFLQANKEAALRYEGPEADLYRGLKLEGIQEAPVNICVTCSRDRGGPSVLGRATAPETDLYSTCCAIQNLWLAARAEGIGVGWVSILDYDLLKKVLGIPPAVWVVAYLCVGYVKGFAHQPDLEKAGWRKRMSLEELVHYERWGKRGGDESAISGPDLKSE</sequence>
<dbReference type="RefSeq" id="WP_312640427.1">
    <property type="nucleotide sequence ID" value="NZ_CP116967.1"/>
</dbReference>
<evidence type="ECO:0000313" key="5">
    <source>
        <dbReference type="EMBL" id="WNM56726.1"/>
    </source>
</evidence>
<evidence type="ECO:0000259" key="4">
    <source>
        <dbReference type="Pfam" id="PF00881"/>
    </source>
</evidence>
<dbReference type="NCBIfam" id="TIGR02476">
    <property type="entry name" value="BluB"/>
    <property type="match status" value="1"/>
</dbReference>
<evidence type="ECO:0000313" key="6">
    <source>
        <dbReference type="Proteomes" id="UP001302719"/>
    </source>
</evidence>
<dbReference type="CDD" id="cd02145">
    <property type="entry name" value="BluB"/>
    <property type="match status" value="1"/>
</dbReference>
<dbReference type="SUPFAM" id="SSF55469">
    <property type="entry name" value="FMN-dependent nitroreductase-like"/>
    <property type="match status" value="1"/>
</dbReference>
<dbReference type="InterPro" id="IPR000415">
    <property type="entry name" value="Nitroreductase-like"/>
</dbReference>
<dbReference type="Pfam" id="PF00881">
    <property type="entry name" value="Nitroreductase"/>
    <property type="match status" value="1"/>
</dbReference>
<accession>A0AA96GFA3</accession>
<protein>
    <submittedName>
        <fullName evidence="5">5,6-dimethylbenzimidazole synthase</fullName>
        <ecNumber evidence="5">1.13.11.79</ecNumber>
    </submittedName>
</protein>
<dbReference type="InterPro" id="IPR029479">
    <property type="entry name" value="Nitroreductase"/>
</dbReference>
<dbReference type="Gene3D" id="3.40.109.10">
    <property type="entry name" value="NADH Oxidase"/>
    <property type="match status" value="1"/>
</dbReference>
<proteinExistence type="predicted"/>
<dbReference type="InterPro" id="IPR012825">
    <property type="entry name" value="BluB"/>
</dbReference>
<evidence type="ECO:0000256" key="3">
    <source>
        <dbReference type="ARBA" id="ARBA00023002"/>
    </source>
</evidence>
<feature type="domain" description="Nitroreductase" evidence="4">
    <location>
        <begin position="25"/>
        <end position="191"/>
    </location>
</feature>
<evidence type="ECO:0000256" key="2">
    <source>
        <dbReference type="ARBA" id="ARBA00022643"/>
    </source>
</evidence>
<dbReference type="EC" id="1.13.11.79" evidence="5"/>
<dbReference type="PANTHER" id="PTHR23026:SF90">
    <property type="entry name" value="IODOTYROSINE DEIODINASE 1"/>
    <property type="match status" value="1"/>
</dbReference>
<dbReference type="GO" id="GO:0102919">
    <property type="term" value="F:5,6-dimethylbenzimidazole synthase activity"/>
    <property type="evidence" value="ECO:0007669"/>
    <property type="project" value="UniProtKB-EC"/>
</dbReference>
<keyword evidence="6" id="KW-1185">Reference proteome</keyword>
<keyword evidence="3 5" id="KW-0560">Oxidoreductase</keyword>
<organism evidence="5 6">
    <name type="scientific">Candidatus Nitrospira allomarina</name>
    <dbReference type="NCBI Taxonomy" id="3020900"/>
    <lineage>
        <taxon>Bacteria</taxon>
        <taxon>Pseudomonadati</taxon>
        <taxon>Nitrospirota</taxon>
        <taxon>Nitrospiria</taxon>
        <taxon>Nitrospirales</taxon>
        <taxon>Nitrospiraceae</taxon>
        <taxon>Nitrospira</taxon>
    </lineage>
</organism>